<dbReference type="GO" id="GO:0009055">
    <property type="term" value="F:electron transfer activity"/>
    <property type="evidence" value="ECO:0007669"/>
    <property type="project" value="InterPro"/>
</dbReference>
<dbReference type="HAMAP" id="MF_00479">
    <property type="entry name" value="RsxG_RnfG"/>
    <property type="match status" value="1"/>
</dbReference>
<proteinExistence type="inferred from homology"/>
<comment type="similarity">
    <text evidence="6">Belongs to the RnfG family.</text>
</comment>
<evidence type="ECO:0000256" key="5">
    <source>
        <dbReference type="ARBA" id="ARBA00022982"/>
    </source>
</evidence>
<protein>
    <recommendedName>
        <fullName evidence="6">Ion-translocating oxidoreductase complex subunit G</fullName>
        <ecNumber evidence="6">7.-.-.-</ecNumber>
    </recommendedName>
    <alternativeName>
        <fullName evidence="6">Rnf electron transport complex subunit G</fullName>
    </alternativeName>
</protein>
<dbReference type="PANTHER" id="PTHR36118">
    <property type="entry name" value="ION-TRANSLOCATING OXIDOREDUCTASE COMPLEX SUBUNIT G"/>
    <property type="match status" value="1"/>
</dbReference>
<dbReference type="OrthoDB" id="9787579at2"/>
<dbReference type="RefSeq" id="WP_074463197.1">
    <property type="nucleotide sequence ID" value="NZ_FMUR01000019.1"/>
</dbReference>
<dbReference type="AlphaFoldDB" id="A0A1G5GAE5"/>
<dbReference type="Proteomes" id="UP000183047">
    <property type="component" value="Unassembled WGS sequence"/>
</dbReference>
<comment type="subunit">
    <text evidence="6">The complex is composed of six subunits: RnfA, RnfB, RnfC, RnfD, RnfE and RnfG.</text>
</comment>
<keyword evidence="10" id="KW-1185">Reference proteome</keyword>
<dbReference type="Pfam" id="PF04205">
    <property type="entry name" value="FMN_bind"/>
    <property type="match status" value="1"/>
</dbReference>
<keyword evidence="6" id="KW-1278">Translocase</keyword>
<evidence type="ECO:0000256" key="7">
    <source>
        <dbReference type="SAM" id="Phobius"/>
    </source>
</evidence>
<evidence type="ECO:0000256" key="2">
    <source>
        <dbReference type="ARBA" id="ARBA00022553"/>
    </source>
</evidence>
<dbReference type="EMBL" id="FMUR01000019">
    <property type="protein sequence ID" value="SCY48474.1"/>
    <property type="molecule type" value="Genomic_DNA"/>
</dbReference>
<dbReference type="PANTHER" id="PTHR36118:SF1">
    <property type="entry name" value="ION-TRANSLOCATING OXIDOREDUCTASE COMPLEX SUBUNIT G"/>
    <property type="match status" value="1"/>
</dbReference>
<feature type="transmembrane region" description="Helical" evidence="7">
    <location>
        <begin position="12"/>
        <end position="31"/>
    </location>
</feature>
<name>A0A1G5GAE5_9FIRM</name>
<keyword evidence="3 6" id="KW-0285">Flavoprotein</keyword>
<keyword evidence="6" id="KW-1003">Cell membrane</keyword>
<comment type="subcellular location">
    <subcellularLocation>
        <location evidence="6">Cell membrane</location>
        <topology evidence="6">Single-pass membrane protein</topology>
    </subcellularLocation>
</comment>
<keyword evidence="6 7" id="KW-0472">Membrane</keyword>
<keyword evidence="6 7" id="KW-1133">Transmembrane helix</keyword>
<keyword evidence="2 6" id="KW-0597">Phosphoprotein</keyword>
<dbReference type="NCBIfam" id="TIGR01947">
    <property type="entry name" value="rnfG"/>
    <property type="match status" value="1"/>
</dbReference>
<dbReference type="SMART" id="SM00900">
    <property type="entry name" value="FMN_bind"/>
    <property type="match status" value="1"/>
</dbReference>
<evidence type="ECO:0000313" key="10">
    <source>
        <dbReference type="Proteomes" id="UP000183047"/>
    </source>
</evidence>
<organism evidence="9 10">
    <name type="scientific">Butyrivibrio hungatei</name>
    <dbReference type="NCBI Taxonomy" id="185008"/>
    <lineage>
        <taxon>Bacteria</taxon>
        <taxon>Bacillati</taxon>
        <taxon>Bacillota</taxon>
        <taxon>Clostridia</taxon>
        <taxon>Lachnospirales</taxon>
        <taxon>Lachnospiraceae</taxon>
        <taxon>Butyrivibrio</taxon>
    </lineage>
</organism>
<evidence type="ECO:0000313" key="9">
    <source>
        <dbReference type="EMBL" id="SCY48474.1"/>
    </source>
</evidence>
<dbReference type="InterPro" id="IPR007329">
    <property type="entry name" value="FMN-bd"/>
</dbReference>
<feature type="domain" description="FMN-binding" evidence="8">
    <location>
        <begin position="106"/>
        <end position="196"/>
    </location>
</feature>
<dbReference type="PIRSF" id="PIRSF006091">
    <property type="entry name" value="E_trnsport_RnfG"/>
    <property type="match status" value="1"/>
</dbReference>
<evidence type="ECO:0000256" key="1">
    <source>
        <dbReference type="ARBA" id="ARBA00022448"/>
    </source>
</evidence>
<keyword evidence="4 6" id="KW-0288">FMN</keyword>
<sequence length="206" mass="22027">MREFFGMIKNALILFIITLVAGALLGLVYQVTKDPIAYQDMLAQNKANQSVFSDAITFNDIRWDEGILEDVYDELGVKGVRLQGIKQALDLNGDLLGYVLQIKTKGYGDSIIFTVGITNGGKMNGISIISIAETPGLGMNAEKIIAPQFAGKNAVQFSVVKSGQLSDSGSQIEAISGATITSKAITDGVDVANAYFEKALKKGARQ</sequence>
<accession>A0A1G5GAE5</accession>
<evidence type="ECO:0000256" key="4">
    <source>
        <dbReference type="ARBA" id="ARBA00022643"/>
    </source>
</evidence>
<dbReference type="GO" id="GO:0010181">
    <property type="term" value="F:FMN binding"/>
    <property type="evidence" value="ECO:0007669"/>
    <property type="project" value="InterPro"/>
</dbReference>
<comment type="cofactor">
    <cofactor evidence="6">
        <name>FMN</name>
        <dbReference type="ChEBI" id="CHEBI:58210"/>
    </cofactor>
</comment>
<keyword evidence="1 6" id="KW-0813">Transport</keyword>
<evidence type="ECO:0000256" key="3">
    <source>
        <dbReference type="ARBA" id="ARBA00022630"/>
    </source>
</evidence>
<dbReference type="GO" id="GO:0005886">
    <property type="term" value="C:plasma membrane"/>
    <property type="evidence" value="ECO:0007669"/>
    <property type="project" value="UniProtKB-SubCell"/>
</dbReference>
<keyword evidence="5 6" id="KW-0249">Electron transport</keyword>
<comment type="function">
    <text evidence="6">Part of a membrane-bound complex that couples electron transfer with translocation of ions across the membrane.</text>
</comment>
<dbReference type="InterPro" id="IPR010209">
    <property type="entry name" value="Ion_transpt_RnfG/RsxG"/>
</dbReference>
<reference evidence="10" key="1">
    <citation type="submission" date="2016-10" db="EMBL/GenBank/DDBJ databases">
        <authorList>
            <person name="Varghese N."/>
            <person name="Submissions S."/>
        </authorList>
    </citation>
    <scope>NUCLEOTIDE SEQUENCE [LARGE SCALE GENOMIC DNA]</scope>
    <source>
        <strain evidence="10">XBD2006</strain>
    </source>
</reference>
<feature type="modified residue" description="FMN phosphoryl threonine" evidence="6">
    <location>
        <position position="179"/>
    </location>
</feature>
<dbReference type="GO" id="GO:0022900">
    <property type="term" value="P:electron transport chain"/>
    <property type="evidence" value="ECO:0007669"/>
    <property type="project" value="UniProtKB-UniRule"/>
</dbReference>
<evidence type="ECO:0000256" key="6">
    <source>
        <dbReference type="HAMAP-Rule" id="MF_00479"/>
    </source>
</evidence>
<gene>
    <name evidence="6" type="primary">rnfG</name>
    <name evidence="9" type="ORF">SAMN02910451_02795</name>
</gene>
<evidence type="ECO:0000259" key="8">
    <source>
        <dbReference type="SMART" id="SM00900"/>
    </source>
</evidence>
<keyword evidence="6 7" id="KW-0812">Transmembrane</keyword>
<dbReference type="EC" id="7.-.-.-" evidence="6"/>